<dbReference type="OrthoDB" id="3912356at2759"/>
<evidence type="ECO:0000313" key="2">
    <source>
        <dbReference type="EMBL" id="RKF57708.1"/>
    </source>
</evidence>
<proteinExistence type="predicted"/>
<feature type="compositionally biased region" description="Polar residues" evidence="1">
    <location>
        <begin position="26"/>
        <end position="41"/>
    </location>
</feature>
<dbReference type="EMBL" id="MCBR01018759">
    <property type="protein sequence ID" value="RKF57708.1"/>
    <property type="molecule type" value="Genomic_DNA"/>
</dbReference>
<dbReference type="Proteomes" id="UP000285405">
    <property type="component" value="Unassembled WGS sequence"/>
</dbReference>
<organism evidence="2 3">
    <name type="scientific">Golovinomyces cichoracearum</name>
    <dbReference type="NCBI Taxonomy" id="62708"/>
    <lineage>
        <taxon>Eukaryota</taxon>
        <taxon>Fungi</taxon>
        <taxon>Dikarya</taxon>
        <taxon>Ascomycota</taxon>
        <taxon>Pezizomycotina</taxon>
        <taxon>Leotiomycetes</taxon>
        <taxon>Erysiphales</taxon>
        <taxon>Erysiphaceae</taxon>
        <taxon>Golovinomyces</taxon>
    </lineage>
</organism>
<evidence type="ECO:0000313" key="3">
    <source>
        <dbReference type="Proteomes" id="UP000285405"/>
    </source>
</evidence>
<comment type="caution">
    <text evidence="2">The sequence shown here is derived from an EMBL/GenBank/DDBJ whole genome shotgun (WGS) entry which is preliminary data.</text>
</comment>
<protein>
    <submittedName>
        <fullName evidence="2">Putative f-box domain protein</fullName>
    </submittedName>
</protein>
<dbReference type="AlphaFoldDB" id="A0A420HJV0"/>
<feature type="region of interest" description="Disordered" evidence="1">
    <location>
        <begin position="1"/>
        <end position="50"/>
    </location>
</feature>
<reference evidence="2 3" key="1">
    <citation type="journal article" date="2018" name="BMC Genomics">
        <title>Comparative genome analyses reveal sequence features reflecting distinct modes of host-adaptation between dicot and monocot powdery mildew.</title>
        <authorList>
            <person name="Wu Y."/>
            <person name="Ma X."/>
            <person name="Pan Z."/>
            <person name="Kale S.D."/>
            <person name="Song Y."/>
            <person name="King H."/>
            <person name="Zhang Q."/>
            <person name="Presley C."/>
            <person name="Deng X."/>
            <person name="Wei C.I."/>
            <person name="Xiao S."/>
        </authorList>
    </citation>
    <scope>NUCLEOTIDE SEQUENCE [LARGE SCALE GENOMIC DNA]</scope>
    <source>
        <strain evidence="2">UCSC1</strain>
    </source>
</reference>
<name>A0A420HJV0_9PEZI</name>
<gene>
    <name evidence="2" type="ORF">GcC1_187044</name>
</gene>
<sequence length="468" mass="54775">MSELESRRPSLTSRIAHVLRPKKSKNPQLNSEPKFQLVQTKSQRDERLDHGNEYKKKADVNLCEQTGERRDNTAILHGLSHYGSFDSLDSNARVDLETHRPRGERDIEKLSSEIWRQITKYLSCCDVICLATSSKTLLRRTDKKYWYELKRRKNQEEKIRYLMTMDGKYPDHLLCFSCAVYHRRTKIGNESLKSAMVLNPLYNCDGYRKFGNIQPKTRLTPGHFLPFTFVQLVTRAQKYSPRYGIPLVDLCRRYKEHDRSWFHETRYHIYNRHLFLRVTSRTFAAAGLPASAKRHVLYSREDYWPYFSCCTHWRDGELLDVCKCALSHVPDLPNTHQKGNIHMRQRTQNSSLIGTLCSFCRPMRRCPKCPTEYMVELKISEDKMDPQMRFKQSLVVTRWSDLGDGSSPFSNEWQAINEDTDYDSFANMGKRAISCTFEAESGVNMAAQRLISTNPKNEKRGEEGDSWY</sequence>
<evidence type="ECO:0000256" key="1">
    <source>
        <dbReference type="SAM" id="MobiDB-lite"/>
    </source>
</evidence>
<accession>A0A420HJV0</accession>